<evidence type="ECO:0000256" key="2">
    <source>
        <dbReference type="ARBA" id="ARBA00022448"/>
    </source>
</evidence>
<keyword evidence="6 7" id="KW-0472">Membrane</keyword>
<evidence type="ECO:0000256" key="3">
    <source>
        <dbReference type="ARBA" id="ARBA00022475"/>
    </source>
</evidence>
<accession>A0ABP9NPL8</accession>
<sequence>MTPSRDRLRRRALGASLAGSTLEWYDYMIFGQAAALVFPQLFFPHSSPIAGLLSSFATFAVGFVARPIGAVIAGHFGDRIGRRRVLLATLVTMGVATCAIGLLPTYAQIGVWAPILLALCRIAQGLALGGEWGGSVLLAIEQLPGGKRKGLLGSIPQAGDPLGLLLAGGSFTLATTLVHKDAFLAWGWRVPFLLGASILVVGLWLRLRITETPEFVESIKDARPERAPLVSVLRSQPGNFVLSVGCRLGVDVGFYVFTVFSITYVTTSGVMSSGAVLVATMVAAGLALVTTPLFGALADRVGTRRVLVWGLVGLVVSAFAFFPLLDTGSPALASVAMVLSFSIAGMAIWAPYAGLVSTVFPPETRYTGTSFSFQFSGIIGGGIAPFIATALFDRAGSSLPVTLYVALAAVVSIVCVVAVRTHDQLAEQAGRATSLNRQP</sequence>
<feature type="transmembrane region" description="Helical" evidence="7">
    <location>
        <begin position="331"/>
        <end position="350"/>
    </location>
</feature>
<evidence type="ECO:0000256" key="6">
    <source>
        <dbReference type="ARBA" id="ARBA00023136"/>
    </source>
</evidence>
<keyword evidence="4 7" id="KW-0812">Transmembrane</keyword>
<keyword evidence="5 7" id="KW-1133">Transmembrane helix</keyword>
<keyword evidence="2" id="KW-0813">Transport</keyword>
<evidence type="ECO:0000313" key="9">
    <source>
        <dbReference type="EMBL" id="GAA5129724.1"/>
    </source>
</evidence>
<proteinExistence type="predicted"/>
<comment type="subcellular location">
    <subcellularLocation>
        <location evidence="1">Cell membrane</location>
        <topology evidence="1">Multi-pass membrane protein</topology>
    </subcellularLocation>
</comment>
<feature type="transmembrane region" description="Helical" evidence="7">
    <location>
        <begin position="270"/>
        <end position="294"/>
    </location>
</feature>
<keyword evidence="3" id="KW-1003">Cell membrane</keyword>
<feature type="transmembrane region" description="Helical" evidence="7">
    <location>
        <begin position="85"/>
        <end position="109"/>
    </location>
</feature>
<feature type="transmembrane region" description="Helical" evidence="7">
    <location>
        <begin position="398"/>
        <end position="419"/>
    </location>
</feature>
<evidence type="ECO:0000313" key="10">
    <source>
        <dbReference type="Proteomes" id="UP001500804"/>
    </source>
</evidence>
<keyword evidence="10" id="KW-1185">Reference proteome</keyword>
<feature type="transmembrane region" description="Helical" evidence="7">
    <location>
        <begin position="49"/>
        <end position="73"/>
    </location>
</feature>
<dbReference type="PANTHER" id="PTHR43045:SF1">
    <property type="entry name" value="SHIKIMATE TRANSPORTER"/>
    <property type="match status" value="1"/>
</dbReference>
<evidence type="ECO:0000256" key="4">
    <source>
        <dbReference type="ARBA" id="ARBA00022692"/>
    </source>
</evidence>
<dbReference type="SUPFAM" id="SSF103473">
    <property type="entry name" value="MFS general substrate transporter"/>
    <property type="match status" value="1"/>
</dbReference>
<feature type="transmembrane region" description="Helical" evidence="7">
    <location>
        <begin position="24"/>
        <end position="43"/>
    </location>
</feature>
<dbReference type="EMBL" id="BAABJO010000021">
    <property type="protein sequence ID" value="GAA5129724.1"/>
    <property type="molecule type" value="Genomic_DNA"/>
</dbReference>
<gene>
    <name evidence="9" type="ORF">GCM10023320_50650</name>
</gene>
<comment type="caution">
    <text evidence="9">The sequence shown here is derived from an EMBL/GenBank/DDBJ whole genome shotgun (WGS) entry which is preliminary data.</text>
</comment>
<dbReference type="InterPro" id="IPR036259">
    <property type="entry name" value="MFS_trans_sf"/>
</dbReference>
<evidence type="ECO:0000256" key="1">
    <source>
        <dbReference type="ARBA" id="ARBA00004651"/>
    </source>
</evidence>
<reference evidence="10" key="1">
    <citation type="journal article" date="2019" name="Int. J. Syst. Evol. Microbiol.">
        <title>The Global Catalogue of Microorganisms (GCM) 10K type strain sequencing project: providing services to taxonomists for standard genome sequencing and annotation.</title>
        <authorList>
            <consortium name="The Broad Institute Genomics Platform"/>
            <consortium name="The Broad Institute Genome Sequencing Center for Infectious Disease"/>
            <person name="Wu L."/>
            <person name="Ma J."/>
        </authorList>
    </citation>
    <scope>NUCLEOTIDE SEQUENCE [LARGE SCALE GENOMIC DNA]</scope>
    <source>
        <strain evidence="10">JCM 18302</strain>
    </source>
</reference>
<evidence type="ECO:0000256" key="7">
    <source>
        <dbReference type="SAM" id="Phobius"/>
    </source>
</evidence>
<evidence type="ECO:0000259" key="8">
    <source>
        <dbReference type="PROSITE" id="PS50850"/>
    </source>
</evidence>
<dbReference type="CDD" id="cd17369">
    <property type="entry name" value="MFS_ShiA_like"/>
    <property type="match status" value="1"/>
</dbReference>
<feature type="transmembrane region" description="Helical" evidence="7">
    <location>
        <begin position="371"/>
        <end position="392"/>
    </location>
</feature>
<feature type="transmembrane region" description="Helical" evidence="7">
    <location>
        <begin position="306"/>
        <end position="325"/>
    </location>
</feature>
<dbReference type="PROSITE" id="PS50850">
    <property type="entry name" value="MFS"/>
    <property type="match status" value="1"/>
</dbReference>
<feature type="transmembrane region" description="Helical" evidence="7">
    <location>
        <begin position="185"/>
        <end position="205"/>
    </location>
</feature>
<dbReference type="PANTHER" id="PTHR43045">
    <property type="entry name" value="SHIKIMATE TRANSPORTER"/>
    <property type="match status" value="1"/>
</dbReference>
<protein>
    <submittedName>
        <fullName evidence="9">MFS transporter</fullName>
    </submittedName>
</protein>
<dbReference type="InterPro" id="IPR011701">
    <property type="entry name" value="MFS"/>
</dbReference>
<dbReference type="Proteomes" id="UP001500804">
    <property type="component" value="Unassembled WGS sequence"/>
</dbReference>
<dbReference type="RefSeq" id="WP_345607802.1">
    <property type="nucleotide sequence ID" value="NZ_BAABJO010000021.1"/>
</dbReference>
<feature type="domain" description="Major facilitator superfamily (MFS) profile" evidence="8">
    <location>
        <begin position="12"/>
        <end position="424"/>
    </location>
</feature>
<organism evidence="9 10">
    <name type="scientific">Pseudonocardia adelaidensis</name>
    <dbReference type="NCBI Taxonomy" id="648754"/>
    <lineage>
        <taxon>Bacteria</taxon>
        <taxon>Bacillati</taxon>
        <taxon>Actinomycetota</taxon>
        <taxon>Actinomycetes</taxon>
        <taxon>Pseudonocardiales</taxon>
        <taxon>Pseudonocardiaceae</taxon>
        <taxon>Pseudonocardia</taxon>
    </lineage>
</organism>
<dbReference type="Gene3D" id="1.20.1250.20">
    <property type="entry name" value="MFS general substrate transporter like domains"/>
    <property type="match status" value="2"/>
</dbReference>
<evidence type="ECO:0000256" key="5">
    <source>
        <dbReference type="ARBA" id="ARBA00022989"/>
    </source>
</evidence>
<feature type="transmembrane region" description="Helical" evidence="7">
    <location>
        <begin position="240"/>
        <end position="264"/>
    </location>
</feature>
<name>A0ABP9NPL8_9PSEU</name>
<dbReference type="InterPro" id="IPR020846">
    <property type="entry name" value="MFS_dom"/>
</dbReference>
<dbReference type="Pfam" id="PF07690">
    <property type="entry name" value="MFS_1"/>
    <property type="match status" value="1"/>
</dbReference>